<dbReference type="AlphaFoldDB" id="A0A1I8I206"/>
<keyword evidence="7" id="KW-0406">Ion transport</keyword>
<protein>
    <submittedName>
        <fullName evidence="11">ATP synthase subunit d, mitochondrial</fullName>
    </submittedName>
</protein>
<evidence type="ECO:0000256" key="2">
    <source>
        <dbReference type="ARBA" id="ARBA00006842"/>
    </source>
</evidence>
<dbReference type="InterPro" id="IPR036228">
    <property type="entry name" value="ATP_synth_F0_dsu_sf_mt"/>
</dbReference>
<evidence type="ECO:0000256" key="9">
    <source>
        <dbReference type="ARBA" id="ARBA00023136"/>
    </source>
</evidence>
<organism evidence="10 11">
    <name type="scientific">Macrostomum lignano</name>
    <dbReference type="NCBI Taxonomy" id="282301"/>
    <lineage>
        <taxon>Eukaryota</taxon>
        <taxon>Metazoa</taxon>
        <taxon>Spiralia</taxon>
        <taxon>Lophotrochozoa</taxon>
        <taxon>Platyhelminthes</taxon>
        <taxon>Rhabditophora</taxon>
        <taxon>Macrostomorpha</taxon>
        <taxon>Macrostomida</taxon>
        <taxon>Macrostomidae</taxon>
        <taxon>Macrostomum</taxon>
    </lineage>
</organism>
<keyword evidence="9" id="KW-0472">Membrane</keyword>
<dbReference type="Proteomes" id="UP000095280">
    <property type="component" value="Unplaced"/>
</dbReference>
<dbReference type="Gene3D" id="6.10.280.70">
    <property type="match status" value="1"/>
</dbReference>
<evidence type="ECO:0000256" key="7">
    <source>
        <dbReference type="ARBA" id="ARBA00023065"/>
    </source>
</evidence>
<dbReference type="SUPFAM" id="SSF161065">
    <property type="entry name" value="ATP synthase D chain-like"/>
    <property type="match status" value="1"/>
</dbReference>
<keyword evidence="6" id="KW-0999">Mitochondrion inner membrane</keyword>
<keyword evidence="8" id="KW-0496">Mitochondrion</keyword>
<dbReference type="GO" id="GO:0015986">
    <property type="term" value="P:proton motive force-driven ATP synthesis"/>
    <property type="evidence" value="ECO:0007669"/>
    <property type="project" value="InterPro"/>
</dbReference>
<comment type="subcellular location">
    <subcellularLocation>
        <location evidence="1">Mitochondrion inner membrane</location>
    </subcellularLocation>
</comment>
<reference evidence="11" key="1">
    <citation type="submission" date="2016-11" db="UniProtKB">
        <authorList>
            <consortium name="WormBaseParasite"/>
        </authorList>
    </citation>
    <scope>IDENTIFICATION</scope>
</reference>
<evidence type="ECO:0000256" key="1">
    <source>
        <dbReference type="ARBA" id="ARBA00004273"/>
    </source>
</evidence>
<evidence type="ECO:0000256" key="5">
    <source>
        <dbReference type="ARBA" id="ARBA00022781"/>
    </source>
</evidence>
<evidence type="ECO:0000256" key="6">
    <source>
        <dbReference type="ARBA" id="ARBA00022792"/>
    </source>
</evidence>
<dbReference type="Pfam" id="PF05873">
    <property type="entry name" value="Mt_ATP-synt_D"/>
    <property type="match status" value="1"/>
</dbReference>
<dbReference type="STRING" id="282301.A0A1I8I206"/>
<evidence type="ECO:0000256" key="3">
    <source>
        <dbReference type="ARBA" id="ARBA00022448"/>
    </source>
</evidence>
<evidence type="ECO:0000313" key="11">
    <source>
        <dbReference type="WBParaSite" id="maker-uti_cns_0009431-snap-gene-0.4-mRNA-1"/>
    </source>
</evidence>
<accession>A0A1I8I206</accession>
<keyword evidence="3" id="KW-0813">Transport</keyword>
<dbReference type="PANTHER" id="PTHR12700">
    <property type="entry name" value="ATP SYNTHASE SUBUNIT D, MITOCHONDRIAL"/>
    <property type="match status" value="1"/>
</dbReference>
<evidence type="ECO:0000313" key="10">
    <source>
        <dbReference type="Proteomes" id="UP000095280"/>
    </source>
</evidence>
<keyword evidence="10" id="KW-1185">Reference proteome</keyword>
<dbReference type="OrthoDB" id="35799at2759"/>
<dbReference type="GO" id="GO:0015078">
    <property type="term" value="F:proton transmembrane transporter activity"/>
    <property type="evidence" value="ECO:0007669"/>
    <property type="project" value="InterPro"/>
</dbReference>
<dbReference type="GO" id="GO:0045259">
    <property type="term" value="C:proton-transporting ATP synthase complex"/>
    <property type="evidence" value="ECO:0007669"/>
    <property type="project" value="UniProtKB-KW"/>
</dbReference>
<evidence type="ECO:0000256" key="4">
    <source>
        <dbReference type="ARBA" id="ARBA00022547"/>
    </source>
</evidence>
<comment type="similarity">
    <text evidence="2">Belongs to the ATPase d subunit family.</text>
</comment>
<dbReference type="GO" id="GO:0005743">
    <property type="term" value="C:mitochondrial inner membrane"/>
    <property type="evidence" value="ECO:0007669"/>
    <property type="project" value="UniProtKB-SubCell"/>
</dbReference>
<sequence length="183" mass="20696">MSAAKRVSSTAVNWARLAQHTPAQQADAMRSVRSRCETLVAKVNSLPADKPAIDWAHFAKTVPAPGLVDKFRKEYEAFKVPYPRDTEGWHELIDEQQKRQSEILSKSQALLTEVHDAANSYLKTLDEKIPPRDEWTMEMLCLYFPGTLFDANNPDFNRTPNLPEYTEAPNKNRVPGTGLLSKL</sequence>
<proteinExistence type="inferred from homology"/>
<name>A0A1I8I206_9PLAT</name>
<keyword evidence="5" id="KW-0375">Hydrogen ion transport</keyword>
<evidence type="ECO:0000256" key="8">
    <source>
        <dbReference type="ARBA" id="ARBA00023128"/>
    </source>
</evidence>
<keyword evidence="4" id="KW-0138">CF(0)</keyword>
<dbReference type="InterPro" id="IPR008689">
    <property type="entry name" value="ATP_synth_F0_dsu_mt"/>
</dbReference>
<dbReference type="WBParaSite" id="maker-uti_cns_0009431-snap-gene-0.4-mRNA-1">
    <property type="protein sequence ID" value="maker-uti_cns_0009431-snap-gene-0.4-mRNA-1"/>
    <property type="gene ID" value="maker-uti_cns_0009431-snap-gene-0.4"/>
</dbReference>